<dbReference type="EnsemblPlants" id="TuG1812G0100004204.01.T01">
    <property type="protein sequence ID" value="TuG1812G0100004204.01.T01.cds424284"/>
    <property type="gene ID" value="TuG1812G0100004204.01"/>
</dbReference>
<name>A0A8R7K473_TRIUA</name>
<feature type="region of interest" description="Disordered" evidence="1">
    <location>
        <begin position="1"/>
        <end position="27"/>
    </location>
</feature>
<sequence length="44" mass="4936">MGAASLPFLPFRSPHHSSHPRLFSSPSHRCYPHSIGSTLLQDFM</sequence>
<keyword evidence="3" id="KW-1185">Reference proteome</keyword>
<dbReference type="Proteomes" id="UP000015106">
    <property type="component" value="Chromosome 1"/>
</dbReference>
<evidence type="ECO:0000256" key="1">
    <source>
        <dbReference type="SAM" id="MobiDB-lite"/>
    </source>
</evidence>
<evidence type="ECO:0000313" key="2">
    <source>
        <dbReference type="EnsemblPlants" id="TuG1812G0100004204.01.T01.cds424284"/>
    </source>
</evidence>
<reference evidence="2" key="3">
    <citation type="submission" date="2022-06" db="UniProtKB">
        <authorList>
            <consortium name="EnsemblPlants"/>
        </authorList>
    </citation>
    <scope>IDENTIFICATION</scope>
</reference>
<protein>
    <submittedName>
        <fullName evidence="2">Uncharacterized protein</fullName>
    </submittedName>
</protein>
<reference evidence="2" key="2">
    <citation type="submission" date="2018-03" db="EMBL/GenBank/DDBJ databases">
        <title>The Triticum urartu genome reveals the dynamic nature of wheat genome evolution.</title>
        <authorList>
            <person name="Ling H."/>
            <person name="Ma B."/>
            <person name="Shi X."/>
            <person name="Liu H."/>
            <person name="Dong L."/>
            <person name="Sun H."/>
            <person name="Cao Y."/>
            <person name="Gao Q."/>
            <person name="Zheng S."/>
            <person name="Li Y."/>
            <person name="Yu Y."/>
            <person name="Du H."/>
            <person name="Qi M."/>
            <person name="Li Y."/>
            <person name="Yu H."/>
            <person name="Cui Y."/>
            <person name="Wang N."/>
            <person name="Chen C."/>
            <person name="Wu H."/>
            <person name="Zhao Y."/>
            <person name="Zhang J."/>
            <person name="Li Y."/>
            <person name="Zhou W."/>
            <person name="Zhang B."/>
            <person name="Hu W."/>
            <person name="Eijk M."/>
            <person name="Tang J."/>
            <person name="Witsenboer H."/>
            <person name="Zhao S."/>
            <person name="Li Z."/>
            <person name="Zhang A."/>
            <person name="Wang D."/>
            <person name="Liang C."/>
        </authorList>
    </citation>
    <scope>NUCLEOTIDE SEQUENCE [LARGE SCALE GENOMIC DNA]</scope>
    <source>
        <strain evidence="2">cv. G1812</strain>
    </source>
</reference>
<dbReference type="Gramene" id="TuG1812G0100004204.01.T01">
    <property type="protein sequence ID" value="TuG1812G0100004204.01.T01.cds424284"/>
    <property type="gene ID" value="TuG1812G0100004204.01"/>
</dbReference>
<dbReference type="AlphaFoldDB" id="A0A8R7K473"/>
<reference evidence="3" key="1">
    <citation type="journal article" date="2013" name="Nature">
        <title>Draft genome of the wheat A-genome progenitor Triticum urartu.</title>
        <authorList>
            <person name="Ling H.Q."/>
            <person name="Zhao S."/>
            <person name="Liu D."/>
            <person name="Wang J."/>
            <person name="Sun H."/>
            <person name="Zhang C."/>
            <person name="Fan H."/>
            <person name="Li D."/>
            <person name="Dong L."/>
            <person name="Tao Y."/>
            <person name="Gao C."/>
            <person name="Wu H."/>
            <person name="Li Y."/>
            <person name="Cui Y."/>
            <person name="Guo X."/>
            <person name="Zheng S."/>
            <person name="Wang B."/>
            <person name="Yu K."/>
            <person name="Liang Q."/>
            <person name="Yang W."/>
            <person name="Lou X."/>
            <person name="Chen J."/>
            <person name="Feng M."/>
            <person name="Jian J."/>
            <person name="Zhang X."/>
            <person name="Luo G."/>
            <person name="Jiang Y."/>
            <person name="Liu J."/>
            <person name="Wang Z."/>
            <person name="Sha Y."/>
            <person name="Zhang B."/>
            <person name="Wu H."/>
            <person name="Tang D."/>
            <person name="Shen Q."/>
            <person name="Xue P."/>
            <person name="Zou S."/>
            <person name="Wang X."/>
            <person name="Liu X."/>
            <person name="Wang F."/>
            <person name="Yang Y."/>
            <person name="An X."/>
            <person name="Dong Z."/>
            <person name="Zhang K."/>
            <person name="Zhang X."/>
            <person name="Luo M.C."/>
            <person name="Dvorak J."/>
            <person name="Tong Y."/>
            <person name="Wang J."/>
            <person name="Yang H."/>
            <person name="Li Z."/>
            <person name="Wang D."/>
            <person name="Zhang A."/>
            <person name="Wang J."/>
        </authorList>
    </citation>
    <scope>NUCLEOTIDE SEQUENCE</scope>
    <source>
        <strain evidence="3">cv. G1812</strain>
    </source>
</reference>
<evidence type="ECO:0000313" key="3">
    <source>
        <dbReference type="Proteomes" id="UP000015106"/>
    </source>
</evidence>
<organism evidence="2 3">
    <name type="scientific">Triticum urartu</name>
    <name type="common">Red wild einkorn</name>
    <name type="synonym">Crithodium urartu</name>
    <dbReference type="NCBI Taxonomy" id="4572"/>
    <lineage>
        <taxon>Eukaryota</taxon>
        <taxon>Viridiplantae</taxon>
        <taxon>Streptophyta</taxon>
        <taxon>Embryophyta</taxon>
        <taxon>Tracheophyta</taxon>
        <taxon>Spermatophyta</taxon>
        <taxon>Magnoliopsida</taxon>
        <taxon>Liliopsida</taxon>
        <taxon>Poales</taxon>
        <taxon>Poaceae</taxon>
        <taxon>BOP clade</taxon>
        <taxon>Pooideae</taxon>
        <taxon>Triticodae</taxon>
        <taxon>Triticeae</taxon>
        <taxon>Triticinae</taxon>
        <taxon>Triticum</taxon>
    </lineage>
</organism>
<accession>A0A8R7K473</accession>
<proteinExistence type="predicted"/>